<dbReference type="GO" id="GO:0005643">
    <property type="term" value="C:nuclear pore"/>
    <property type="evidence" value="ECO:0007669"/>
    <property type="project" value="UniProtKB-SubCell"/>
</dbReference>
<dbReference type="KEGG" id="cdep:91089695"/>
<name>A0AAJ8M2J2_9TREE</name>
<sequence>MSTSRPPAATALSSLLAKANSLHETDYDSELPQIRFGIDDIERMSETIAGKGKRIKGEKGEAPRKRRLAQSRAESQPDLAQYPPAEGDIASWGRNWHEMVILGGIELQRQKIINSFQNQFQNRIFQNWQLEKARILQEELCVTDEELSSIADAARTAANGLSGSALGQSAFGSSVRRFPMAVSSLGKSTTEAREGGLVMHSKMVRYEKIISELNAKRVAQEPYELCLSLMESTKNDHQQPLLWQSFNLLGQLVYEPSLRETVFTVSSENQPSVAEPIQERQYAAAYLDDYKSHNAVMLRGRLISGGLKYLEKDFEKHVDEVILRHPKEAALGGVPSIRNKIRAFVNVVLRSQESREAYKVETVNGSFVWAQAYYLVRCGHTDQALDLIAENQSHLSRDDWSFPGCFKLASQSPERRLSKSQKDQLYNDFNAHIRNNPTVDHYKAALYKIVGRFELNRKSAKVAATTEDWMWLQLNLLRENKEGDAPQEQYDLADLAKLLDKYGSDKFDAGGTKPLTWFNLLLFTAQFEKAVAYLYAKPHMRTDAVHFAIALAYYGLLRVPSRTEVTELLSISEPNGVASLHFSRLIKQYVAPFHELEPETALRYAYLVMLNSDAPPPVGPKQRQLSLDLVRDIVLSSRAWSKLLGSVRVDGSKEMGVVEKDLKLLKLDDEKDYLRQVVLAAAERSFVDASLADSIELFHLAGAYDKVIETVNRTLGHSLGQSSHPSLPTDAAQVGLSGAFGGAHDLYELAQKVHAVYEKDWRKKNSVESKNWHTLETLLTLKLGMSQFAADRPDLALETFKRTDLLPLDHDATTVMRYAQPFREILDQPVISNLDDVIVTTMKCLHLLSQQLKQSPYGDPGRMEQLQLYKHQAQCLIQFASTLRLRLGPDVYRQLSSMSAFF</sequence>
<dbReference type="GO" id="GO:0017056">
    <property type="term" value="F:structural constituent of nuclear pore"/>
    <property type="evidence" value="ECO:0007669"/>
    <property type="project" value="InterPro"/>
</dbReference>
<evidence type="ECO:0000256" key="5">
    <source>
        <dbReference type="SAM" id="MobiDB-lite"/>
    </source>
</evidence>
<gene>
    <name evidence="6" type="ORF">L203_105486</name>
</gene>
<keyword evidence="4" id="KW-0653">Protein transport</keyword>
<keyword evidence="7" id="KW-1185">Reference proteome</keyword>
<proteinExistence type="inferred from homology"/>
<comment type="similarity">
    <text evidence="2 4">Belongs to the nucleoporin interacting component (NIC) family.</text>
</comment>
<dbReference type="GO" id="GO:0016973">
    <property type="term" value="P:poly(A)+ mRNA export from nucleus"/>
    <property type="evidence" value="ECO:0007669"/>
    <property type="project" value="TreeGrafter"/>
</dbReference>
<dbReference type="EMBL" id="CP143790">
    <property type="protein sequence ID" value="WVN90250.1"/>
    <property type="molecule type" value="Genomic_DNA"/>
</dbReference>
<evidence type="ECO:0000313" key="7">
    <source>
        <dbReference type="Proteomes" id="UP000094043"/>
    </source>
</evidence>
<evidence type="ECO:0000256" key="4">
    <source>
        <dbReference type="RuleBase" id="RU364035"/>
    </source>
</evidence>
<dbReference type="GeneID" id="91089695"/>
<dbReference type="RefSeq" id="XP_066070950.1">
    <property type="nucleotide sequence ID" value="XM_066214853.1"/>
</dbReference>
<reference evidence="6" key="3">
    <citation type="submission" date="2024-01" db="EMBL/GenBank/DDBJ databases">
        <authorList>
            <person name="Coelho M.A."/>
            <person name="David-Palma M."/>
            <person name="Shea T."/>
            <person name="Sun S."/>
            <person name="Cuomo C.A."/>
            <person name="Heitman J."/>
        </authorList>
    </citation>
    <scope>NUCLEOTIDE SEQUENCE</scope>
    <source>
        <strain evidence="6">CBS 7841</strain>
    </source>
</reference>
<dbReference type="AlphaFoldDB" id="A0AAJ8M2J2"/>
<keyword evidence="4" id="KW-0906">Nuclear pore complex</keyword>
<reference evidence="6" key="2">
    <citation type="journal article" date="2022" name="Elife">
        <title>Obligate sexual reproduction of a homothallic fungus closely related to the Cryptococcus pathogenic species complex.</title>
        <authorList>
            <person name="Passer A.R."/>
            <person name="Clancey S.A."/>
            <person name="Shea T."/>
            <person name="David-Palma M."/>
            <person name="Averette A.F."/>
            <person name="Boekhout T."/>
            <person name="Porcel B.M."/>
            <person name="Nowrousian M."/>
            <person name="Cuomo C.A."/>
            <person name="Sun S."/>
            <person name="Heitman J."/>
            <person name="Coelho M.A."/>
        </authorList>
    </citation>
    <scope>NUCLEOTIDE SEQUENCE</scope>
    <source>
        <strain evidence="6">CBS 7841</strain>
    </source>
</reference>
<dbReference type="Pfam" id="PF04097">
    <property type="entry name" value="Nic96"/>
    <property type="match status" value="1"/>
</dbReference>
<dbReference type="InterPro" id="IPR007231">
    <property type="entry name" value="Nucleoporin_int_Nup93/Nic96"/>
</dbReference>
<evidence type="ECO:0000256" key="3">
    <source>
        <dbReference type="ARBA" id="ARBA00023242"/>
    </source>
</evidence>
<dbReference type="GO" id="GO:0006606">
    <property type="term" value="P:protein import into nucleus"/>
    <property type="evidence" value="ECO:0007669"/>
    <property type="project" value="TreeGrafter"/>
</dbReference>
<keyword evidence="4" id="KW-0472">Membrane</keyword>
<evidence type="ECO:0000256" key="2">
    <source>
        <dbReference type="ARBA" id="ARBA00010186"/>
    </source>
</evidence>
<evidence type="ECO:0000256" key="1">
    <source>
        <dbReference type="ARBA" id="ARBA00004259"/>
    </source>
</evidence>
<protein>
    <recommendedName>
        <fullName evidence="4">Nuclear pore protein</fullName>
    </recommendedName>
</protein>
<keyword evidence="4" id="KW-0509">mRNA transport</keyword>
<comment type="subcellular location">
    <subcellularLocation>
        <location evidence="1">Nucleus envelope</location>
    </subcellularLocation>
    <subcellularLocation>
        <location evidence="4">Nucleus</location>
        <location evidence="4">Nuclear pore complex</location>
    </subcellularLocation>
</comment>
<organism evidence="6 7">
    <name type="scientific">Cryptococcus depauperatus CBS 7841</name>
    <dbReference type="NCBI Taxonomy" id="1295531"/>
    <lineage>
        <taxon>Eukaryota</taxon>
        <taxon>Fungi</taxon>
        <taxon>Dikarya</taxon>
        <taxon>Basidiomycota</taxon>
        <taxon>Agaricomycotina</taxon>
        <taxon>Tremellomycetes</taxon>
        <taxon>Tremellales</taxon>
        <taxon>Cryptococcaceae</taxon>
        <taxon>Cryptococcus</taxon>
    </lineage>
</organism>
<feature type="region of interest" description="Disordered" evidence="5">
    <location>
        <begin position="49"/>
        <end position="81"/>
    </location>
</feature>
<evidence type="ECO:0000313" key="6">
    <source>
        <dbReference type="EMBL" id="WVN90250.1"/>
    </source>
</evidence>
<keyword evidence="4" id="KW-0813">Transport</keyword>
<keyword evidence="4" id="KW-0811">Translocation</keyword>
<reference evidence="6" key="1">
    <citation type="submission" date="2016-06" db="EMBL/GenBank/DDBJ databases">
        <authorList>
            <person name="Cuomo C."/>
            <person name="Litvintseva A."/>
            <person name="Heitman J."/>
            <person name="Chen Y."/>
            <person name="Sun S."/>
            <person name="Springer D."/>
            <person name="Dromer F."/>
            <person name="Young S."/>
            <person name="Zeng Q."/>
            <person name="Chapman S."/>
            <person name="Gujja S."/>
            <person name="Saif S."/>
            <person name="Birren B."/>
        </authorList>
    </citation>
    <scope>NUCLEOTIDE SEQUENCE</scope>
    <source>
        <strain evidence="6">CBS 7841</strain>
    </source>
</reference>
<dbReference type="Proteomes" id="UP000094043">
    <property type="component" value="Chromosome 7"/>
</dbReference>
<dbReference type="PANTHER" id="PTHR11225:SF4">
    <property type="entry name" value="NUCLEAR PORE COMPLEX PROTEIN NUP93"/>
    <property type="match status" value="1"/>
</dbReference>
<dbReference type="PANTHER" id="PTHR11225">
    <property type="entry name" value="NUCLEAR PORE COMPLEX PROTEIN NUP93 NUCLEOPORIN NUP93 DEAD EYE PROTEIN"/>
    <property type="match status" value="1"/>
</dbReference>
<keyword evidence="3 4" id="KW-0539">Nucleus</keyword>
<accession>A0AAJ8M2J2</accession>